<keyword evidence="3" id="KW-1185">Reference proteome</keyword>
<dbReference type="AlphaFoldDB" id="A0A072TWC3"/>
<evidence type="ECO:0000313" key="3">
    <source>
        <dbReference type="Proteomes" id="UP000002051"/>
    </source>
</evidence>
<protein>
    <submittedName>
        <fullName evidence="1 2">Uncharacterized protein</fullName>
    </submittedName>
</protein>
<dbReference type="HOGENOM" id="CLU_3090302_0_0_1"/>
<evidence type="ECO:0000313" key="2">
    <source>
        <dbReference type="EnsemblPlants" id="KEH21747"/>
    </source>
</evidence>
<reference evidence="1 3" key="1">
    <citation type="journal article" date="2011" name="Nature">
        <title>The Medicago genome provides insight into the evolution of rhizobial symbioses.</title>
        <authorList>
            <person name="Young N.D."/>
            <person name="Debelle F."/>
            <person name="Oldroyd G.E."/>
            <person name="Geurts R."/>
            <person name="Cannon S.B."/>
            <person name="Udvardi M.K."/>
            <person name="Benedito V.A."/>
            <person name="Mayer K.F."/>
            <person name="Gouzy J."/>
            <person name="Schoof H."/>
            <person name="Van de Peer Y."/>
            <person name="Proost S."/>
            <person name="Cook D.R."/>
            <person name="Meyers B.C."/>
            <person name="Spannagl M."/>
            <person name="Cheung F."/>
            <person name="De Mita S."/>
            <person name="Krishnakumar V."/>
            <person name="Gundlach H."/>
            <person name="Zhou S."/>
            <person name="Mudge J."/>
            <person name="Bharti A.K."/>
            <person name="Murray J.D."/>
            <person name="Naoumkina M.A."/>
            <person name="Rosen B."/>
            <person name="Silverstein K.A."/>
            <person name="Tang H."/>
            <person name="Rombauts S."/>
            <person name="Zhao P.X."/>
            <person name="Zhou P."/>
            <person name="Barbe V."/>
            <person name="Bardou P."/>
            <person name="Bechner M."/>
            <person name="Bellec A."/>
            <person name="Berger A."/>
            <person name="Berges H."/>
            <person name="Bidwell S."/>
            <person name="Bisseling T."/>
            <person name="Choisne N."/>
            <person name="Couloux A."/>
            <person name="Denny R."/>
            <person name="Deshpande S."/>
            <person name="Dai X."/>
            <person name="Doyle J.J."/>
            <person name="Dudez A.M."/>
            <person name="Farmer A.D."/>
            <person name="Fouteau S."/>
            <person name="Franken C."/>
            <person name="Gibelin C."/>
            <person name="Gish J."/>
            <person name="Goldstein S."/>
            <person name="Gonzalez A.J."/>
            <person name="Green P.J."/>
            <person name="Hallab A."/>
            <person name="Hartog M."/>
            <person name="Hua A."/>
            <person name="Humphray S.J."/>
            <person name="Jeong D.H."/>
            <person name="Jing Y."/>
            <person name="Jocker A."/>
            <person name="Kenton S.M."/>
            <person name="Kim D.J."/>
            <person name="Klee K."/>
            <person name="Lai H."/>
            <person name="Lang C."/>
            <person name="Lin S."/>
            <person name="Macmil S.L."/>
            <person name="Magdelenat G."/>
            <person name="Matthews L."/>
            <person name="McCorrison J."/>
            <person name="Monaghan E.L."/>
            <person name="Mun J.H."/>
            <person name="Najar F.Z."/>
            <person name="Nicholson C."/>
            <person name="Noirot C."/>
            <person name="O'Bleness M."/>
            <person name="Paule C.R."/>
            <person name="Poulain J."/>
            <person name="Prion F."/>
            <person name="Qin B."/>
            <person name="Qu C."/>
            <person name="Retzel E.F."/>
            <person name="Riddle C."/>
            <person name="Sallet E."/>
            <person name="Samain S."/>
            <person name="Samson N."/>
            <person name="Sanders I."/>
            <person name="Saurat O."/>
            <person name="Scarpelli C."/>
            <person name="Schiex T."/>
            <person name="Segurens B."/>
            <person name="Severin A.J."/>
            <person name="Sherrier D.J."/>
            <person name="Shi R."/>
            <person name="Sims S."/>
            <person name="Singer S.R."/>
            <person name="Sinharoy S."/>
            <person name="Sterck L."/>
            <person name="Viollet A."/>
            <person name="Wang B.B."/>
            <person name="Wang K."/>
            <person name="Wang M."/>
            <person name="Wang X."/>
            <person name="Warfsmann J."/>
            <person name="Weissenbach J."/>
            <person name="White D.D."/>
            <person name="White J.D."/>
            <person name="Wiley G.B."/>
            <person name="Wincker P."/>
            <person name="Xing Y."/>
            <person name="Yang L."/>
            <person name="Yao Z."/>
            <person name="Ying F."/>
            <person name="Zhai J."/>
            <person name="Zhou L."/>
            <person name="Zuber A."/>
            <person name="Denarie J."/>
            <person name="Dixon R.A."/>
            <person name="May G.D."/>
            <person name="Schwartz D.C."/>
            <person name="Rogers J."/>
            <person name="Quetier F."/>
            <person name="Town C.D."/>
            <person name="Roe B.A."/>
        </authorList>
    </citation>
    <scope>NUCLEOTIDE SEQUENCE [LARGE SCALE GENOMIC DNA]</scope>
    <source>
        <strain evidence="1">A17</strain>
        <strain evidence="2 3">cv. Jemalong A17</strain>
    </source>
</reference>
<gene>
    <name evidence="1" type="ordered locus">MTR_7g015930</name>
</gene>
<accession>A0A072TWC3</accession>
<evidence type="ECO:0000313" key="1">
    <source>
        <dbReference type="EMBL" id="KEH21747.1"/>
    </source>
</evidence>
<dbReference type="EMBL" id="CM001223">
    <property type="protein sequence ID" value="KEH21747.1"/>
    <property type="molecule type" value="Genomic_DNA"/>
</dbReference>
<proteinExistence type="predicted"/>
<reference evidence="1 3" key="2">
    <citation type="journal article" date="2014" name="BMC Genomics">
        <title>An improved genome release (version Mt4.0) for the model legume Medicago truncatula.</title>
        <authorList>
            <person name="Tang H."/>
            <person name="Krishnakumar V."/>
            <person name="Bidwell S."/>
            <person name="Rosen B."/>
            <person name="Chan A."/>
            <person name="Zhou S."/>
            <person name="Gentzbittel L."/>
            <person name="Childs K.L."/>
            <person name="Yandell M."/>
            <person name="Gundlach H."/>
            <person name="Mayer K.F."/>
            <person name="Schwartz D.C."/>
            <person name="Town C.D."/>
        </authorList>
    </citation>
    <scope>GENOME REANNOTATION</scope>
    <source>
        <strain evidence="1">A17</strain>
        <strain evidence="2 3">cv. Jemalong A17</strain>
    </source>
</reference>
<reference evidence="2" key="3">
    <citation type="submission" date="2015-04" db="UniProtKB">
        <authorList>
            <consortium name="EnsemblPlants"/>
        </authorList>
    </citation>
    <scope>IDENTIFICATION</scope>
    <source>
        <strain evidence="2">cv. Jemalong A17</strain>
    </source>
</reference>
<sequence length="52" mass="5981">MEMTFLPPAVVNCRWIYPAVVNYRSKLSYVIPCYPYLLLLEFEKANSPLAGV</sequence>
<dbReference type="Proteomes" id="UP000002051">
    <property type="component" value="Unassembled WGS sequence"/>
</dbReference>
<dbReference type="EnsemblPlants" id="KEH21747">
    <property type="protein sequence ID" value="KEH21747"/>
    <property type="gene ID" value="MTR_7g015930"/>
</dbReference>
<organism evidence="1 3">
    <name type="scientific">Medicago truncatula</name>
    <name type="common">Barrel medic</name>
    <name type="synonym">Medicago tribuloides</name>
    <dbReference type="NCBI Taxonomy" id="3880"/>
    <lineage>
        <taxon>Eukaryota</taxon>
        <taxon>Viridiplantae</taxon>
        <taxon>Streptophyta</taxon>
        <taxon>Embryophyta</taxon>
        <taxon>Tracheophyta</taxon>
        <taxon>Spermatophyta</taxon>
        <taxon>Magnoliopsida</taxon>
        <taxon>eudicotyledons</taxon>
        <taxon>Gunneridae</taxon>
        <taxon>Pentapetalae</taxon>
        <taxon>rosids</taxon>
        <taxon>fabids</taxon>
        <taxon>Fabales</taxon>
        <taxon>Fabaceae</taxon>
        <taxon>Papilionoideae</taxon>
        <taxon>50 kb inversion clade</taxon>
        <taxon>NPAAA clade</taxon>
        <taxon>Hologalegina</taxon>
        <taxon>IRL clade</taxon>
        <taxon>Trifolieae</taxon>
        <taxon>Medicago</taxon>
    </lineage>
</organism>
<name>A0A072TWC3_MEDTR</name>